<dbReference type="GO" id="GO:0005975">
    <property type="term" value="P:carbohydrate metabolic process"/>
    <property type="evidence" value="ECO:0007669"/>
    <property type="project" value="InterPro"/>
</dbReference>
<feature type="signal peptide" evidence="1">
    <location>
        <begin position="1"/>
        <end position="29"/>
    </location>
</feature>
<dbReference type="Pfam" id="PF03663">
    <property type="entry name" value="Glyco_hydro_76"/>
    <property type="match status" value="1"/>
</dbReference>
<evidence type="ECO:0000256" key="1">
    <source>
        <dbReference type="SAM" id="SignalP"/>
    </source>
</evidence>
<accession>A0A542E2S1</accession>
<dbReference type="GO" id="GO:0016787">
    <property type="term" value="F:hydrolase activity"/>
    <property type="evidence" value="ECO:0007669"/>
    <property type="project" value="UniProtKB-KW"/>
</dbReference>
<dbReference type="PANTHER" id="PTHR47791:SF4">
    <property type="entry name" value="(PUTATIVE SECRETED PROTEIN)-RELATED"/>
    <property type="match status" value="1"/>
</dbReference>
<dbReference type="OrthoDB" id="2505409at2"/>
<gene>
    <name evidence="2" type="ORF">FB458_2739</name>
</gene>
<keyword evidence="1" id="KW-0732">Signal</keyword>
<dbReference type="Gene3D" id="1.50.10.20">
    <property type="match status" value="1"/>
</dbReference>
<dbReference type="RefSeq" id="WP_141848963.1">
    <property type="nucleotide sequence ID" value="NZ_BAAAPR010000009.1"/>
</dbReference>
<protein>
    <submittedName>
        <fullName evidence="2">Glycosyl hydrolase family 76</fullName>
    </submittedName>
</protein>
<dbReference type="AlphaFoldDB" id="A0A542E2S1"/>
<proteinExistence type="predicted"/>
<evidence type="ECO:0000313" key="3">
    <source>
        <dbReference type="Proteomes" id="UP000317893"/>
    </source>
</evidence>
<keyword evidence="2" id="KW-0378">Hydrolase</keyword>
<comment type="caution">
    <text evidence="2">The sequence shown here is derived from an EMBL/GenBank/DDBJ whole genome shotgun (WGS) entry which is preliminary data.</text>
</comment>
<dbReference type="PANTHER" id="PTHR47791">
    <property type="entry name" value="MEIOTICALLY UP-REGULATED GENE 191 PROTEIN"/>
    <property type="match status" value="1"/>
</dbReference>
<reference evidence="2 3" key="1">
    <citation type="submission" date="2019-06" db="EMBL/GenBank/DDBJ databases">
        <title>Sequencing the genomes of 1000 actinobacteria strains.</title>
        <authorList>
            <person name="Klenk H.-P."/>
        </authorList>
    </citation>
    <scope>NUCLEOTIDE SEQUENCE [LARGE SCALE GENOMIC DNA]</scope>
    <source>
        <strain evidence="2 3">DSM 18607</strain>
    </source>
</reference>
<dbReference type="EMBL" id="VFMN01000001">
    <property type="protein sequence ID" value="TQJ09626.1"/>
    <property type="molecule type" value="Genomic_DNA"/>
</dbReference>
<keyword evidence="3" id="KW-1185">Reference proteome</keyword>
<dbReference type="InterPro" id="IPR005198">
    <property type="entry name" value="Glyco_hydro_76"/>
</dbReference>
<feature type="chain" id="PRO_5021797552" evidence="1">
    <location>
        <begin position="30"/>
        <end position="388"/>
    </location>
</feature>
<name>A0A542E2S1_9MICO</name>
<sequence length="388" mass="42416">MALRAGIVAVTPLLAAALLTAGSPTTAEAAPDQAARAETTYAALQRAFDVGDGTGLVREQVPAAAGDNPYSYEWPFSQVHVAALDLTGLPGARGAAHGADLAVRTKAQEAYWLSTGGTTGLPAYGSYVEPPLGQGGDVFYDDNEWVGLLDVQRSLMTGDQRSLTRAKQIFRLVVSGWDTDGSHADPGGVFWTQASWSQDRNTVSNMPGALLGLRLYQATHDPSYLTWATRMYAWTNTHLQRPDGLYEDHLGLDGTVEPTVWSYNQGVPIGVNVAFYEVTKDRRYLREAQRIADAAETYYGTAGLDAQPDFFNAIYFTNLLRLDAVTGSDHHRRVMASYAQRMWTQHRDPATGLFHFAADGSTQVIEQAAMVRVYAMLGWDRADWDELV</sequence>
<dbReference type="InterPro" id="IPR008928">
    <property type="entry name" value="6-hairpin_glycosidase_sf"/>
</dbReference>
<organism evidence="2 3">
    <name type="scientific">Lapillicoccus jejuensis</name>
    <dbReference type="NCBI Taxonomy" id="402171"/>
    <lineage>
        <taxon>Bacteria</taxon>
        <taxon>Bacillati</taxon>
        <taxon>Actinomycetota</taxon>
        <taxon>Actinomycetes</taxon>
        <taxon>Micrococcales</taxon>
        <taxon>Intrasporangiaceae</taxon>
        <taxon>Lapillicoccus</taxon>
    </lineage>
</organism>
<evidence type="ECO:0000313" key="2">
    <source>
        <dbReference type="EMBL" id="TQJ09626.1"/>
    </source>
</evidence>
<dbReference type="InterPro" id="IPR053169">
    <property type="entry name" value="MUG_Protein"/>
</dbReference>
<dbReference type="Proteomes" id="UP000317893">
    <property type="component" value="Unassembled WGS sequence"/>
</dbReference>
<dbReference type="SUPFAM" id="SSF48208">
    <property type="entry name" value="Six-hairpin glycosidases"/>
    <property type="match status" value="1"/>
</dbReference>